<dbReference type="AlphaFoldDB" id="A0A2U2DLY0"/>
<evidence type="ECO:0000256" key="1">
    <source>
        <dbReference type="ARBA" id="ARBA00022679"/>
    </source>
</evidence>
<evidence type="ECO:0000256" key="2">
    <source>
        <dbReference type="ARBA" id="ARBA00022777"/>
    </source>
</evidence>
<accession>A0A2U2DLY0</accession>
<keyword evidence="1" id="KW-0808">Transferase</keyword>
<dbReference type="FunFam" id="1.25.40.340:FF:000002">
    <property type="entry name" value="Dihydroxyacetone kinase, L subunit"/>
    <property type="match status" value="1"/>
</dbReference>
<evidence type="ECO:0000259" key="3">
    <source>
        <dbReference type="PROSITE" id="PS51480"/>
    </source>
</evidence>
<dbReference type="Proteomes" id="UP000245252">
    <property type="component" value="Unassembled WGS sequence"/>
</dbReference>
<dbReference type="InterPro" id="IPR012737">
    <property type="entry name" value="DhaK_L_YcgS"/>
</dbReference>
<protein>
    <submittedName>
        <fullName evidence="4">Dihydroxyacetone kinase subunit L</fullName>
    </submittedName>
</protein>
<dbReference type="GO" id="GO:0019563">
    <property type="term" value="P:glycerol catabolic process"/>
    <property type="evidence" value="ECO:0007669"/>
    <property type="project" value="TreeGrafter"/>
</dbReference>
<dbReference type="Pfam" id="PF02734">
    <property type="entry name" value="Dak2"/>
    <property type="match status" value="1"/>
</dbReference>
<dbReference type="OrthoDB" id="9800291at2"/>
<organism evidence="4 5">
    <name type="scientific">Metarhizobium album</name>
    <dbReference type="NCBI Taxonomy" id="2182425"/>
    <lineage>
        <taxon>Bacteria</taxon>
        <taxon>Pseudomonadati</taxon>
        <taxon>Pseudomonadota</taxon>
        <taxon>Alphaproteobacteria</taxon>
        <taxon>Hyphomicrobiales</taxon>
        <taxon>Rhizobiaceae</taxon>
        <taxon>Metarhizobium</taxon>
    </lineage>
</organism>
<sequence length="211" mass="21231">MAATLEKDDVVAMLRHVSERLIAQVDILTDADLAIGDGDHGIGMQRGFEGTLESFDATPPENIEAAFKAMGTAILSKTGGAAGAIFGTLFRAGSKVTAGKETIGGADIAAFLETGLEAVLKRGGVTEGQKTIIDGLAPAARAARAKEAEGADAVLSAAADAAVAGVEATKGMVATTGKARSLGERSLGHPDPGAISVSLILKAMQDFAARA</sequence>
<dbReference type="InterPro" id="IPR050861">
    <property type="entry name" value="Dihydroxyacetone_Kinase"/>
</dbReference>
<proteinExistence type="predicted"/>
<dbReference type="SUPFAM" id="SSF101473">
    <property type="entry name" value="DhaL-like"/>
    <property type="match status" value="1"/>
</dbReference>
<dbReference type="PROSITE" id="PS51480">
    <property type="entry name" value="DHAL"/>
    <property type="match status" value="1"/>
</dbReference>
<dbReference type="EMBL" id="QFBC01000011">
    <property type="protein sequence ID" value="PWE54306.1"/>
    <property type="molecule type" value="Genomic_DNA"/>
</dbReference>
<reference evidence="4 5" key="1">
    <citation type="submission" date="2018-05" db="EMBL/GenBank/DDBJ databases">
        <title>The draft genome of strain NS-104.</title>
        <authorList>
            <person name="Hang P."/>
            <person name="Jiang J."/>
        </authorList>
    </citation>
    <scope>NUCLEOTIDE SEQUENCE [LARGE SCALE GENOMIC DNA]</scope>
    <source>
        <strain evidence="4 5">NS-104</strain>
    </source>
</reference>
<keyword evidence="5" id="KW-1185">Reference proteome</keyword>
<comment type="caution">
    <text evidence="4">The sequence shown here is derived from an EMBL/GenBank/DDBJ whole genome shotgun (WGS) entry which is preliminary data.</text>
</comment>
<dbReference type="PANTHER" id="PTHR28629:SF4">
    <property type="entry name" value="TRIOKINASE_FMN CYCLASE"/>
    <property type="match status" value="1"/>
</dbReference>
<name>A0A2U2DLY0_9HYPH</name>
<dbReference type="NCBIfam" id="TIGR02365">
    <property type="entry name" value="dha_L_ycgS"/>
    <property type="match status" value="1"/>
</dbReference>
<dbReference type="InterPro" id="IPR036117">
    <property type="entry name" value="DhaL_dom_sf"/>
</dbReference>
<dbReference type="InterPro" id="IPR004007">
    <property type="entry name" value="DhaL_dom"/>
</dbReference>
<evidence type="ECO:0000313" key="4">
    <source>
        <dbReference type="EMBL" id="PWE54306.1"/>
    </source>
</evidence>
<keyword evidence="2 4" id="KW-0418">Kinase</keyword>
<dbReference type="RefSeq" id="WP_109460330.1">
    <property type="nucleotide sequence ID" value="NZ_QFBC01000011.1"/>
</dbReference>
<dbReference type="GO" id="GO:0004371">
    <property type="term" value="F:glycerone kinase activity"/>
    <property type="evidence" value="ECO:0007669"/>
    <property type="project" value="InterPro"/>
</dbReference>
<dbReference type="SMART" id="SM01120">
    <property type="entry name" value="Dak2"/>
    <property type="match status" value="1"/>
</dbReference>
<feature type="domain" description="DhaL" evidence="3">
    <location>
        <begin position="8"/>
        <end position="206"/>
    </location>
</feature>
<dbReference type="PANTHER" id="PTHR28629">
    <property type="entry name" value="TRIOKINASE/FMN CYCLASE"/>
    <property type="match status" value="1"/>
</dbReference>
<dbReference type="GO" id="GO:0005829">
    <property type="term" value="C:cytosol"/>
    <property type="evidence" value="ECO:0007669"/>
    <property type="project" value="TreeGrafter"/>
</dbReference>
<gene>
    <name evidence="4" type="primary">dhaL</name>
    <name evidence="4" type="ORF">DEM27_21650</name>
</gene>
<evidence type="ECO:0000313" key="5">
    <source>
        <dbReference type="Proteomes" id="UP000245252"/>
    </source>
</evidence>
<dbReference type="Gene3D" id="1.25.40.340">
    <property type="match status" value="1"/>
</dbReference>